<keyword evidence="4" id="KW-1185">Reference proteome</keyword>
<feature type="region of interest" description="Disordered" evidence="1">
    <location>
        <begin position="129"/>
        <end position="158"/>
    </location>
</feature>
<evidence type="ECO:0000313" key="4">
    <source>
        <dbReference type="Proteomes" id="UP000285517"/>
    </source>
</evidence>
<evidence type="ECO:0000313" key="3">
    <source>
        <dbReference type="EMBL" id="QAA82844.1"/>
    </source>
</evidence>
<dbReference type="AlphaFoldDB" id="A0A410G6C7"/>
<name>A0A410G6C7_9FLAO</name>
<feature type="region of interest" description="Disordered" evidence="1">
    <location>
        <begin position="194"/>
        <end position="216"/>
    </location>
</feature>
<feature type="transmembrane region" description="Helical" evidence="2">
    <location>
        <begin position="45"/>
        <end position="63"/>
    </location>
</feature>
<reference evidence="3 4" key="1">
    <citation type="submission" date="2019-01" db="EMBL/GenBank/DDBJ databases">
        <title>Complete genome sequencing of Aequorivita sp. H23M31.</title>
        <authorList>
            <person name="Bae J.-W."/>
        </authorList>
    </citation>
    <scope>NUCLEOTIDE SEQUENCE [LARGE SCALE GENOMIC DNA]</scope>
    <source>
        <strain evidence="3 4">H23M31</strain>
    </source>
</reference>
<keyword evidence="2" id="KW-0472">Membrane</keyword>
<keyword evidence="2" id="KW-1133">Transmembrane helix</keyword>
<dbReference type="Proteomes" id="UP000285517">
    <property type="component" value="Chromosome"/>
</dbReference>
<dbReference type="KEGG" id="aev:EI546_14455"/>
<keyword evidence="2" id="KW-0812">Transmembrane</keyword>
<organism evidence="3 4">
    <name type="scientific">Aequorivita ciconiae</name>
    <dbReference type="NCBI Taxonomy" id="2494375"/>
    <lineage>
        <taxon>Bacteria</taxon>
        <taxon>Pseudomonadati</taxon>
        <taxon>Bacteroidota</taxon>
        <taxon>Flavobacteriia</taxon>
        <taxon>Flavobacteriales</taxon>
        <taxon>Flavobacteriaceae</taxon>
        <taxon>Aequorivita</taxon>
    </lineage>
</organism>
<gene>
    <name evidence="3" type="ORF">EI546_14455</name>
</gene>
<dbReference type="RefSeq" id="WP_128251208.1">
    <property type="nucleotide sequence ID" value="NZ_CP034951.1"/>
</dbReference>
<protein>
    <submittedName>
        <fullName evidence="3">Uncharacterized protein</fullName>
    </submittedName>
</protein>
<proteinExistence type="predicted"/>
<sequence>MGKKKDIGAFIESKLDGGKSSPNEKLWDRVNHSLDSEKYTKRNHLYWIAGGLILLSIGLFLVANENFLQTDLPAEEQNVTITTKLNPSSGKDHNKTTIPISKEDSLNFKKEEEIFSEITLSEECLEKIETEDSPKTTHSVQTKDSGNKSKKDKLVNDSGGQNFTVTTKYYYYNSEDEKQMVTTDKNKIDSLMSRKQNSLDSINAKKIDSLSQKIKP</sequence>
<evidence type="ECO:0000256" key="2">
    <source>
        <dbReference type="SAM" id="Phobius"/>
    </source>
</evidence>
<accession>A0A410G6C7</accession>
<dbReference type="OrthoDB" id="1453736at2"/>
<evidence type="ECO:0000256" key="1">
    <source>
        <dbReference type="SAM" id="MobiDB-lite"/>
    </source>
</evidence>
<feature type="compositionally biased region" description="Basic and acidic residues" evidence="1">
    <location>
        <begin position="145"/>
        <end position="155"/>
    </location>
</feature>
<dbReference type="EMBL" id="CP034951">
    <property type="protein sequence ID" value="QAA82844.1"/>
    <property type="molecule type" value="Genomic_DNA"/>
</dbReference>